<evidence type="ECO:0000256" key="1">
    <source>
        <dbReference type="ARBA" id="ARBA00012528"/>
    </source>
</evidence>
<feature type="transmembrane region" description="Helical" evidence="3">
    <location>
        <begin position="128"/>
        <end position="147"/>
    </location>
</feature>
<evidence type="ECO:0000256" key="2">
    <source>
        <dbReference type="ARBA" id="ARBA00034247"/>
    </source>
</evidence>
<sequence>MKKIINFIWNNGISDDISIYDISKTRLLNLSVLLCLIFLGPLAVKSYMSEAYVFVVIDLMVLFLFIFSFIYIRITSNYRPASHIMIHSLFFLLLFLIYSGGIGKTGYLWMFIFPMATFFLYDLKRGLVYLAVFTAAAAFLVFAPIRLHGAVEYPVLFRSRLFAAFTVVSVCAALYETVRAKSYKSLKEASIKLEKMAKHDALTGLLNRYGISERFDYEFSRAKRNKTSLTVIICDIDLFKSVNDRYGHDAGDDVLINISQLFEEYKRSQDIIARWGGEEFLLLLPDTDLSGGLVLAEKMRSKISDMIVVYEKNEIKVTMSFGVSELEMSESASIGIRKADRQLLKAKENGKDRVFPEPIEGFLRNA</sequence>
<feature type="transmembrane region" description="Helical" evidence="3">
    <location>
        <begin position="159"/>
        <end position="178"/>
    </location>
</feature>
<dbReference type="Gene3D" id="3.30.70.270">
    <property type="match status" value="1"/>
</dbReference>
<feature type="transmembrane region" description="Helical" evidence="3">
    <location>
        <begin position="51"/>
        <end position="72"/>
    </location>
</feature>
<dbReference type="CDD" id="cd01949">
    <property type="entry name" value="GGDEF"/>
    <property type="match status" value="1"/>
</dbReference>
<feature type="domain" description="GGDEF" evidence="4">
    <location>
        <begin position="227"/>
        <end position="359"/>
    </location>
</feature>
<feature type="transmembrane region" description="Helical" evidence="3">
    <location>
        <begin position="84"/>
        <end position="101"/>
    </location>
</feature>
<evidence type="ECO:0000256" key="3">
    <source>
        <dbReference type="SAM" id="Phobius"/>
    </source>
</evidence>
<dbReference type="FunFam" id="3.30.70.270:FF:000001">
    <property type="entry name" value="Diguanylate cyclase domain protein"/>
    <property type="match status" value="1"/>
</dbReference>
<dbReference type="Pfam" id="PF00990">
    <property type="entry name" value="GGDEF"/>
    <property type="match status" value="1"/>
</dbReference>
<name>A0AAJ1IK66_9SPIO</name>
<organism evidence="5 6">
    <name type="scientific">Candidatus Thalassospirochaeta sargassi</name>
    <dbReference type="NCBI Taxonomy" id="3119039"/>
    <lineage>
        <taxon>Bacteria</taxon>
        <taxon>Pseudomonadati</taxon>
        <taxon>Spirochaetota</taxon>
        <taxon>Spirochaetia</taxon>
        <taxon>Spirochaetales</taxon>
        <taxon>Spirochaetaceae</taxon>
        <taxon>Candidatus Thalassospirochaeta</taxon>
    </lineage>
</organism>
<dbReference type="PROSITE" id="PS50887">
    <property type="entry name" value="GGDEF"/>
    <property type="match status" value="1"/>
</dbReference>
<gene>
    <name evidence="5" type="ORF">PQJ61_17145</name>
</gene>
<evidence type="ECO:0000259" key="4">
    <source>
        <dbReference type="PROSITE" id="PS50887"/>
    </source>
</evidence>
<reference evidence="5 6" key="1">
    <citation type="submission" date="2022-12" db="EMBL/GenBank/DDBJ databases">
        <title>Metagenome assembled genome from gulf of manar.</title>
        <authorList>
            <person name="Kohli P."/>
            <person name="Pk S."/>
            <person name="Venkata Ramana C."/>
            <person name="Sasikala C."/>
        </authorList>
    </citation>
    <scope>NUCLEOTIDE SEQUENCE [LARGE SCALE GENOMIC DNA]</scope>
    <source>
        <strain evidence="5">JB008</strain>
    </source>
</reference>
<keyword evidence="3" id="KW-0812">Transmembrane</keyword>
<proteinExistence type="predicted"/>
<comment type="caution">
    <text evidence="5">The sequence shown here is derived from an EMBL/GenBank/DDBJ whole genome shotgun (WGS) entry which is preliminary data.</text>
</comment>
<dbReference type="GO" id="GO:0052621">
    <property type="term" value="F:diguanylate cyclase activity"/>
    <property type="evidence" value="ECO:0007669"/>
    <property type="project" value="UniProtKB-EC"/>
</dbReference>
<dbReference type="PANTHER" id="PTHR45138:SF9">
    <property type="entry name" value="DIGUANYLATE CYCLASE DGCM-RELATED"/>
    <property type="match status" value="1"/>
</dbReference>
<evidence type="ECO:0000313" key="6">
    <source>
        <dbReference type="Proteomes" id="UP001221217"/>
    </source>
</evidence>
<dbReference type="SMART" id="SM00267">
    <property type="entry name" value="GGDEF"/>
    <property type="match status" value="1"/>
</dbReference>
<dbReference type="SUPFAM" id="SSF55073">
    <property type="entry name" value="Nucleotide cyclase"/>
    <property type="match status" value="1"/>
</dbReference>
<dbReference type="InterPro" id="IPR029787">
    <property type="entry name" value="Nucleotide_cyclase"/>
</dbReference>
<dbReference type="InterPro" id="IPR050469">
    <property type="entry name" value="Diguanylate_Cyclase"/>
</dbReference>
<keyword evidence="3" id="KW-0472">Membrane</keyword>
<dbReference type="InterPro" id="IPR000160">
    <property type="entry name" value="GGDEF_dom"/>
</dbReference>
<dbReference type="Proteomes" id="UP001221217">
    <property type="component" value="Unassembled WGS sequence"/>
</dbReference>
<evidence type="ECO:0000313" key="5">
    <source>
        <dbReference type="EMBL" id="MDC7228491.1"/>
    </source>
</evidence>
<dbReference type="PANTHER" id="PTHR45138">
    <property type="entry name" value="REGULATORY COMPONENTS OF SENSORY TRANSDUCTION SYSTEM"/>
    <property type="match status" value="1"/>
</dbReference>
<comment type="catalytic activity">
    <reaction evidence="2">
        <text>2 GTP = 3',3'-c-di-GMP + 2 diphosphate</text>
        <dbReference type="Rhea" id="RHEA:24898"/>
        <dbReference type="ChEBI" id="CHEBI:33019"/>
        <dbReference type="ChEBI" id="CHEBI:37565"/>
        <dbReference type="ChEBI" id="CHEBI:58805"/>
        <dbReference type="EC" id="2.7.7.65"/>
    </reaction>
</comment>
<dbReference type="AlphaFoldDB" id="A0AAJ1IK66"/>
<dbReference type="EC" id="2.7.7.65" evidence="1"/>
<dbReference type="NCBIfam" id="TIGR00254">
    <property type="entry name" value="GGDEF"/>
    <property type="match status" value="1"/>
</dbReference>
<dbReference type="Pfam" id="PF20966">
    <property type="entry name" value="MASE6"/>
    <property type="match status" value="1"/>
</dbReference>
<dbReference type="InterPro" id="IPR048435">
    <property type="entry name" value="MASE6"/>
</dbReference>
<dbReference type="EMBL" id="JAQQAL010000049">
    <property type="protein sequence ID" value="MDC7228491.1"/>
    <property type="molecule type" value="Genomic_DNA"/>
</dbReference>
<feature type="transmembrane region" description="Helical" evidence="3">
    <location>
        <begin position="27"/>
        <end position="45"/>
    </location>
</feature>
<protein>
    <recommendedName>
        <fullName evidence="1">diguanylate cyclase</fullName>
        <ecNumber evidence="1">2.7.7.65</ecNumber>
    </recommendedName>
</protein>
<keyword evidence="3" id="KW-1133">Transmembrane helix</keyword>
<accession>A0AAJ1IK66</accession>
<dbReference type="InterPro" id="IPR043128">
    <property type="entry name" value="Rev_trsase/Diguanyl_cyclase"/>
</dbReference>